<dbReference type="AlphaFoldDB" id="A0A1I6E4F5"/>
<evidence type="ECO:0000313" key="2">
    <source>
        <dbReference type="EMBL" id="SFR12576.1"/>
    </source>
</evidence>
<accession>A0A1I6E4F5</accession>
<dbReference type="EMBL" id="FOYL01000003">
    <property type="protein sequence ID" value="SFR12576.1"/>
    <property type="molecule type" value="Genomic_DNA"/>
</dbReference>
<sequence>MRATAVLLVAAALLGASATPVALAEADQGEILGIAQRYLHNRAQKVTTGPQTPGFGVPVTPELATRLAVHETKLEAARTSARTRYRAAVVETSAERFDVDQTGRTVVARVHEHAELYFAEAGTAEFTGYGLPHLLTFRRAGEGWVLADVALGHYKHCALLPETQQPSAC</sequence>
<dbReference type="STRING" id="84724.SAMN04488564_103834"/>
<feature type="signal peptide" evidence="1">
    <location>
        <begin position="1"/>
        <end position="24"/>
    </location>
</feature>
<reference evidence="3" key="1">
    <citation type="submission" date="2016-10" db="EMBL/GenBank/DDBJ databases">
        <authorList>
            <person name="Varghese N."/>
            <person name="Submissions S."/>
        </authorList>
    </citation>
    <scope>NUCLEOTIDE SEQUENCE [LARGE SCALE GENOMIC DNA]</scope>
    <source>
        <strain evidence="3">DSM 44232</strain>
    </source>
</reference>
<organism evidence="2 3">
    <name type="scientific">Lentzea waywayandensis</name>
    <dbReference type="NCBI Taxonomy" id="84724"/>
    <lineage>
        <taxon>Bacteria</taxon>
        <taxon>Bacillati</taxon>
        <taxon>Actinomycetota</taxon>
        <taxon>Actinomycetes</taxon>
        <taxon>Pseudonocardiales</taxon>
        <taxon>Pseudonocardiaceae</taxon>
        <taxon>Lentzea</taxon>
    </lineage>
</organism>
<dbReference type="Proteomes" id="UP000198583">
    <property type="component" value="Unassembled WGS sequence"/>
</dbReference>
<dbReference type="RefSeq" id="WP_143138647.1">
    <property type="nucleotide sequence ID" value="NZ_FOYL01000003.1"/>
</dbReference>
<keyword evidence="3" id="KW-1185">Reference proteome</keyword>
<dbReference type="OrthoDB" id="3693240at2"/>
<feature type="chain" id="PRO_5011510677" description="Mce-associated membrane protein" evidence="1">
    <location>
        <begin position="25"/>
        <end position="169"/>
    </location>
</feature>
<keyword evidence="1" id="KW-0732">Signal</keyword>
<evidence type="ECO:0000256" key="1">
    <source>
        <dbReference type="SAM" id="SignalP"/>
    </source>
</evidence>
<protein>
    <recommendedName>
        <fullName evidence="4">Mce-associated membrane protein</fullName>
    </recommendedName>
</protein>
<evidence type="ECO:0000313" key="3">
    <source>
        <dbReference type="Proteomes" id="UP000198583"/>
    </source>
</evidence>
<name>A0A1I6E4F5_9PSEU</name>
<proteinExistence type="predicted"/>
<evidence type="ECO:0008006" key="4">
    <source>
        <dbReference type="Google" id="ProtNLM"/>
    </source>
</evidence>
<gene>
    <name evidence="2" type="ORF">SAMN04488564_103834</name>
</gene>